<evidence type="ECO:0000313" key="2">
    <source>
        <dbReference type="Proteomes" id="UP000466442"/>
    </source>
</evidence>
<dbReference type="AlphaFoldDB" id="A0A8S9WZ63"/>
<protein>
    <submittedName>
        <fullName evidence="1">Uncharacterized protein</fullName>
    </submittedName>
</protein>
<sequence length="146" mass="15797">MQQGLKVQSTVNYEGAVNLNSAYSETATTGILNRLAMNCDGCGESMNVTHSLNCKGDELPWRGVMLEPVLQGESGAMPGFVADTERVAFDNPIVNGNASSFLSQDWSSITDKAAKEKHDGAAEDHFAFNMLVRRSSINSSTGWHRP</sequence>
<gene>
    <name evidence="1" type="ORF">GE061_003915</name>
</gene>
<organism evidence="1 2">
    <name type="scientific">Apolygus lucorum</name>
    <name type="common">Small green plant bug</name>
    <name type="synonym">Lygocoris lucorum</name>
    <dbReference type="NCBI Taxonomy" id="248454"/>
    <lineage>
        <taxon>Eukaryota</taxon>
        <taxon>Metazoa</taxon>
        <taxon>Ecdysozoa</taxon>
        <taxon>Arthropoda</taxon>
        <taxon>Hexapoda</taxon>
        <taxon>Insecta</taxon>
        <taxon>Pterygota</taxon>
        <taxon>Neoptera</taxon>
        <taxon>Paraneoptera</taxon>
        <taxon>Hemiptera</taxon>
        <taxon>Heteroptera</taxon>
        <taxon>Panheteroptera</taxon>
        <taxon>Cimicomorpha</taxon>
        <taxon>Miridae</taxon>
        <taxon>Mirini</taxon>
        <taxon>Apolygus</taxon>
    </lineage>
</organism>
<dbReference type="Proteomes" id="UP000466442">
    <property type="component" value="Linkage Group LG12"/>
</dbReference>
<name>A0A8S9WZ63_APOLU</name>
<dbReference type="EMBL" id="WIXP02000012">
    <property type="protein sequence ID" value="KAF6201524.1"/>
    <property type="molecule type" value="Genomic_DNA"/>
</dbReference>
<evidence type="ECO:0000313" key="1">
    <source>
        <dbReference type="EMBL" id="KAF6201524.1"/>
    </source>
</evidence>
<keyword evidence="2" id="KW-1185">Reference proteome</keyword>
<accession>A0A8S9WZ63</accession>
<reference evidence="1" key="1">
    <citation type="journal article" date="2021" name="Mol. Ecol. Resour.">
        <title>Apolygus lucorum genome provides insights into omnivorousness and mesophyll feeding.</title>
        <authorList>
            <person name="Liu Y."/>
            <person name="Liu H."/>
            <person name="Wang H."/>
            <person name="Huang T."/>
            <person name="Liu B."/>
            <person name="Yang B."/>
            <person name="Yin L."/>
            <person name="Li B."/>
            <person name="Zhang Y."/>
            <person name="Zhang S."/>
            <person name="Jiang F."/>
            <person name="Zhang X."/>
            <person name="Ren Y."/>
            <person name="Wang B."/>
            <person name="Wang S."/>
            <person name="Lu Y."/>
            <person name="Wu K."/>
            <person name="Fan W."/>
            <person name="Wang G."/>
        </authorList>
    </citation>
    <scope>NUCLEOTIDE SEQUENCE</scope>
    <source>
        <strain evidence="1">12Hb</strain>
    </source>
</reference>
<comment type="caution">
    <text evidence="1">The sequence shown here is derived from an EMBL/GenBank/DDBJ whole genome shotgun (WGS) entry which is preliminary data.</text>
</comment>
<proteinExistence type="predicted"/>